<dbReference type="Pfam" id="PF13086">
    <property type="entry name" value="AAA_11"/>
    <property type="match status" value="1"/>
</dbReference>
<dbReference type="SMART" id="SM00220">
    <property type="entry name" value="S_TKc"/>
    <property type="match status" value="1"/>
</dbReference>
<evidence type="ECO:0000259" key="7">
    <source>
        <dbReference type="PROSITE" id="PS50011"/>
    </source>
</evidence>
<evidence type="ECO:0000256" key="3">
    <source>
        <dbReference type="ARBA" id="ARBA00022801"/>
    </source>
</evidence>
<dbReference type="InterPro" id="IPR027417">
    <property type="entry name" value="P-loop_NTPase"/>
</dbReference>
<name>A0A245ZRI0_9SPHN</name>
<sequence>MLNGRYFLTENTRRGAQATVTQAFDTQANKMVAVKRVPFGPDDARAREAFQREATALQSLRHANIVDLIEIDRDDEGHWFIVLEWIEDNLEDIILRDGPMTWSEFWDRVGEPVLDAVSLAQKRQIAHRDIKPKNILVTADGTTKLADYGIAKLLDNGGSWAPVQGLTFRFDHTPGYTPSKPEDEHPLTRDCYAFAAVAVSCVTGRILESDEDLGTALQEAVLPQIVRPLIERCLDPDPAQRPPLASVLKAHLEDAISQGEVRTSEATAVSLQLNQKTRTTLERRLDSTEGGGIEAFVASELAEVCGVIPRPAVDGDAERIDLIGATWRFEAFVAGRDHELLHITQASEIGAAFAADLRDSGLVRPLRPLFSRPRDAKDAGQRLRMLIVEARAAHAAHRAEREALATQRIFRVWRGYLRDRADLEARRSSAIPYVNREVVGDRIVFTTEIAQTEALIGQERVVTYPGGKVAGRISGVAFNIVTLEVTNGDPSRTQWRGEISINTIAAQRALSHQTHALDAVVFDRAVSPRLKAIVLEPSCAHAIVPVRGTQPSDPDVDEEKREILAQALGVEDVLAIEAPPGTGKTKLITEIIIQWLRRRPEDRIMLSSQTHIALDNVLERVAKVAPNLDMIRIGRPDEPRISEASKKLLLDRRVEGWIKEVRLAAEKDMERWARENNVDRKAVAVGMKVERLMQLLRRIETIDEQIQARRSERDAASDDDSAEATADARELDETTTQIDSEIGELQRETKRLRLQENDLREEMNGLGEYAAGLSQSNDPQELAEWAVHLVAAGPIEEACRDRLRLLEAWQLRVGRSSDFNAAMLSAAQVIAGTCVGVAGVKGMEEVAYDLCIVDEASKATPTEILIPMVRSKRWIIVGDPKQLPPFFEDFGEDLLENFDDAEVRATLLDRLLDGQNGLPKTNRARLRNQYRMIKPIGDLVSQCFYEGDLESPIKSHGLKLDAAFPRPVMWYSTHALVNRSERKEGQTFRNPAEVAAIRALLQRLQFVVKAQKRRITVAVIAGYTAQVEALRDMASRGVAEWPDLDVVCNSVDAFQGRQADVCIYSVVRSNDANRLGFLKEQPRLNVALSRGESALVIVGDQVFCRSARGRNPFKKVIEHIDQHEDTCAMETLA</sequence>
<evidence type="ECO:0000256" key="5">
    <source>
        <dbReference type="ARBA" id="ARBA00022840"/>
    </source>
</evidence>
<keyword evidence="5" id="KW-0067">ATP-binding</keyword>
<dbReference type="PANTHER" id="PTHR43788">
    <property type="entry name" value="DNA2/NAM7 HELICASE FAMILY MEMBER"/>
    <property type="match status" value="1"/>
</dbReference>
<evidence type="ECO:0000313" key="9">
    <source>
        <dbReference type="Proteomes" id="UP000197783"/>
    </source>
</evidence>
<dbReference type="CDD" id="cd18808">
    <property type="entry name" value="SF1_C_Upf1"/>
    <property type="match status" value="1"/>
</dbReference>
<dbReference type="InterPro" id="IPR000719">
    <property type="entry name" value="Prot_kinase_dom"/>
</dbReference>
<feature type="region of interest" description="Disordered" evidence="6">
    <location>
        <begin position="708"/>
        <end position="742"/>
    </location>
</feature>
<evidence type="ECO:0000256" key="4">
    <source>
        <dbReference type="ARBA" id="ARBA00022806"/>
    </source>
</evidence>
<dbReference type="Gene3D" id="1.10.510.10">
    <property type="entry name" value="Transferase(Phosphotransferase) domain 1"/>
    <property type="match status" value="1"/>
</dbReference>
<dbReference type="Gene3D" id="3.40.50.300">
    <property type="entry name" value="P-loop containing nucleotide triphosphate hydrolases"/>
    <property type="match status" value="2"/>
</dbReference>
<evidence type="ECO:0000256" key="2">
    <source>
        <dbReference type="ARBA" id="ARBA00022741"/>
    </source>
</evidence>
<dbReference type="SUPFAM" id="SSF52540">
    <property type="entry name" value="P-loop containing nucleoside triphosphate hydrolases"/>
    <property type="match status" value="1"/>
</dbReference>
<dbReference type="GO" id="GO:0016787">
    <property type="term" value="F:hydrolase activity"/>
    <property type="evidence" value="ECO:0007669"/>
    <property type="project" value="UniProtKB-KW"/>
</dbReference>
<comment type="similarity">
    <text evidence="1">Belongs to the DNA2/NAM7 helicase family.</text>
</comment>
<gene>
    <name evidence="8" type="primary">prkC</name>
    <name evidence="8" type="ORF">SPMU_06530</name>
</gene>
<evidence type="ECO:0000313" key="8">
    <source>
        <dbReference type="EMBL" id="OWK32330.1"/>
    </source>
</evidence>
<dbReference type="Proteomes" id="UP000197783">
    <property type="component" value="Unassembled WGS sequence"/>
</dbReference>
<dbReference type="PANTHER" id="PTHR43788:SF8">
    <property type="entry name" value="DNA-BINDING PROTEIN SMUBP-2"/>
    <property type="match status" value="1"/>
</dbReference>
<keyword evidence="9" id="KW-1185">Reference proteome</keyword>
<dbReference type="InterPro" id="IPR047187">
    <property type="entry name" value="SF1_C_Upf1"/>
</dbReference>
<dbReference type="InterPro" id="IPR008271">
    <property type="entry name" value="Ser/Thr_kinase_AS"/>
</dbReference>
<evidence type="ECO:0000256" key="6">
    <source>
        <dbReference type="SAM" id="MobiDB-lite"/>
    </source>
</evidence>
<dbReference type="PROSITE" id="PS00108">
    <property type="entry name" value="PROTEIN_KINASE_ST"/>
    <property type="match status" value="1"/>
</dbReference>
<dbReference type="Pfam" id="PF13087">
    <property type="entry name" value="AAA_12"/>
    <property type="match status" value="1"/>
</dbReference>
<dbReference type="AlphaFoldDB" id="A0A245ZRI0"/>
<keyword evidence="3" id="KW-0378">Hydrolase</keyword>
<keyword evidence="8" id="KW-0808">Transferase</keyword>
<feature type="domain" description="Protein kinase" evidence="7">
    <location>
        <begin position="6"/>
        <end position="256"/>
    </location>
</feature>
<accession>A0A245ZRI0</accession>
<keyword evidence="8" id="KW-0418">Kinase</keyword>
<dbReference type="InterPro" id="IPR041679">
    <property type="entry name" value="DNA2/NAM7-like_C"/>
</dbReference>
<organism evidence="8 9">
    <name type="scientific">Sphingomonas mucosissima</name>
    <dbReference type="NCBI Taxonomy" id="370959"/>
    <lineage>
        <taxon>Bacteria</taxon>
        <taxon>Pseudomonadati</taxon>
        <taxon>Pseudomonadota</taxon>
        <taxon>Alphaproteobacteria</taxon>
        <taxon>Sphingomonadales</taxon>
        <taxon>Sphingomonadaceae</taxon>
        <taxon>Sphingomonas</taxon>
    </lineage>
</organism>
<dbReference type="EMBL" id="NBBJ01000001">
    <property type="protein sequence ID" value="OWK32330.1"/>
    <property type="molecule type" value="Genomic_DNA"/>
</dbReference>
<dbReference type="EC" id="2.7.11.1" evidence="8"/>
<dbReference type="GO" id="GO:0043139">
    <property type="term" value="F:5'-3' DNA helicase activity"/>
    <property type="evidence" value="ECO:0007669"/>
    <property type="project" value="TreeGrafter"/>
</dbReference>
<dbReference type="PROSITE" id="PS50011">
    <property type="entry name" value="PROTEIN_KINASE_DOM"/>
    <property type="match status" value="1"/>
</dbReference>
<comment type="caution">
    <text evidence="8">The sequence shown here is derived from an EMBL/GenBank/DDBJ whole genome shotgun (WGS) entry which is preliminary data.</text>
</comment>
<proteinExistence type="inferred from homology"/>
<dbReference type="InterPro" id="IPR050534">
    <property type="entry name" value="Coronavir_polyprotein_1ab"/>
</dbReference>
<dbReference type="CDD" id="cd17934">
    <property type="entry name" value="DEXXQc_Upf1-like"/>
    <property type="match status" value="1"/>
</dbReference>
<dbReference type="Pfam" id="PF00069">
    <property type="entry name" value="Pkinase"/>
    <property type="match status" value="1"/>
</dbReference>
<keyword evidence="2" id="KW-0547">Nucleotide-binding</keyword>
<keyword evidence="4" id="KW-0347">Helicase</keyword>
<dbReference type="InterPro" id="IPR041677">
    <property type="entry name" value="DNA2/NAM7_AAA_11"/>
</dbReference>
<protein>
    <submittedName>
        <fullName evidence="8">Serine/threonine-protein kinase PrkC</fullName>
        <ecNumber evidence="8">2.7.11.1</ecNumber>
    </submittedName>
</protein>
<dbReference type="InterPro" id="IPR011009">
    <property type="entry name" value="Kinase-like_dom_sf"/>
</dbReference>
<evidence type="ECO:0000256" key="1">
    <source>
        <dbReference type="ARBA" id="ARBA00007913"/>
    </source>
</evidence>
<dbReference type="CDD" id="cd14014">
    <property type="entry name" value="STKc_PknB_like"/>
    <property type="match status" value="1"/>
</dbReference>
<dbReference type="SUPFAM" id="SSF56112">
    <property type="entry name" value="Protein kinase-like (PK-like)"/>
    <property type="match status" value="1"/>
</dbReference>
<dbReference type="GO" id="GO:0005524">
    <property type="term" value="F:ATP binding"/>
    <property type="evidence" value="ECO:0007669"/>
    <property type="project" value="UniProtKB-KW"/>
</dbReference>
<reference evidence="8 9" key="1">
    <citation type="submission" date="2017-03" db="EMBL/GenBank/DDBJ databases">
        <title>Genome sequence of Sphingomonas mucosissima DSM 17494.</title>
        <authorList>
            <person name="Poehlein A."/>
            <person name="Wuebbeler J.H."/>
            <person name="Steinbuechel A."/>
            <person name="Daniel R."/>
        </authorList>
    </citation>
    <scope>NUCLEOTIDE SEQUENCE [LARGE SCALE GENOMIC DNA]</scope>
    <source>
        <strain evidence="8 9">DSM 17494</strain>
    </source>
</reference>
<dbReference type="GO" id="GO:0004674">
    <property type="term" value="F:protein serine/threonine kinase activity"/>
    <property type="evidence" value="ECO:0007669"/>
    <property type="project" value="UniProtKB-EC"/>
</dbReference>